<dbReference type="InterPro" id="IPR013519">
    <property type="entry name" value="Int_alpha_beta-p"/>
</dbReference>
<dbReference type="PANTHER" id="PTHR23221:SF7">
    <property type="entry name" value="PHOSPHATIDYLINOSITOL-GLYCAN-SPECIFIC PHOSPHOLIPASE D"/>
    <property type="match status" value="1"/>
</dbReference>
<sequence>MLKNRRFAYLCLSVLIFSLSVIIFSPDPGRAFQYTGASTNTAPSANSVKIITPNSLTPITFAQAPTTCDWFCAGGRTLVADFDNDGVNDVIVASPYGEYNFSDQLAGMVMIYKGPVASGGTYSWDSGNWDAAPNTTATGYILGANVKEHTGFAIAAGNFGSRALVIGRPYETGTPSEVAVIFTRAIANLNGNATRIKPNMIDMKQMGDATQTLGKNDMKNFSLLIKNIPGANAPAVGGIYPHNSIGAASGMSLACGDVTGDSVDDIIIGCPNDGGTAGAVYIIKGKTNWKDNDSNTAPLEIDVTTMTAADGYKITGVNAGDFFGASLLVSNIYGDSRGELIIGATGAQAKGGVVIIPGGTIDSWNVLTYSIGLIAEAKGVISPSGSNGLRMGHALATGKFHDSGAANNDLIVTEFADADNATAAYVIFGNATLPAANPIPVDVTIKSNKTTERFGFSVSCGDINGDGFDDIAIGAPKGGIDATTGRGKAYVIHGMAYISGSELDLANAAGRPFMNSTFQTQGNYGRINTGDTNYFFGYGAAIGNVGGPNARAELIVSCYSETPTTTGVFTNAGYQGSTYVLFTSACPAKPSTNQLASPSSNGNQTVTWSNFSDPEGDTMKYYHVQFSRDATFQDFAQIVDSGVISVAANTTQHTENLTIDGTYHYRVRVGDDYSFSQFSDVKQVVINKNPPSDVTDITPINGQDVVALGGQRQIKIRVTDDTMCETQVTAEIWIKSQDDANANDVWDAGEGGTTIATPITVVGAITDYSFNVTEGLAKDSIRIFITGWDSAKNVIPEAVGGSRANPKIIYQIHSNKGPIVSAWRINPRTGFKKYTNDNNAKFVNDPQPIITANLTDDDSVVTNIKLKVQGTEYGVGPQLNYVDPGLTFTPSTDLVNGSLPVELTSADDGYGNPVQPITTTTGFVIDRTGPSAVEANCQPVNGGASDKPKPTIVFALNEFASGVVGCGVKDSLEIKIFNNNKWTYFTLEGNDYRENNVPKFPAAITIDASGAGTGFYLVKIDLNLTGLTLSNGATQAVIKAFDNLDNAMSGTTYTINFTVGLKGPQAEKREPQPDNVKVNSAKIKIRIWSDDGLAIDTLSVDLKVSGPPPTNNVIYQKIGCNQTELVYDVPTQILTFDPTKTSPATTFEQGTITVLLNDVKDSEGNQLRSRPLTWTFVFDSVGPAAGTDTVPAKDAWTNNNKQIVKMKVSDVTTKVVGTSIKFKVDGNIYTTSSLGMNYDPTTAWITFDPTTQAVTFADKVINVELVEAFDEAGNPLTAGANNTWSFKVDSTPPVAANFDPPDKAIRNINTLPIKCRLTDTFSGIDTNSVTFKINGTQITTYTIAGDGTLSYNATLPIGVNTCEVSVKDIATNTLAVTPAVWTFTIDNGRMQVINDATSPDPADNSYTNTAKNNFTLKMTKTSSGLDTASVTFDVLHGIPEATILGVVTAEEKSDHYLLKWTSSAGDFLEGPVKISMTKCQNLAGWNFLNAPFNWKFTYDKTKPFATIDAQSPSPAPNTIQTNNKVPITLKLDDALAGVDPASITLSIAPGGQAPPGADYTTADPQMNYDAINKILTFTTTNAYPDGTLTVTLKTTKDKATNTYDTVPASSIPYTWAFSIDTQLPVCLITRPPNDNDIVLMNDDYITATLGDPQGINTGEIKITIVSSVDNTLENMLPVTPPYFTFTPDSSTSGTLKYDPKLKTPALKFSDAVIDVYVYAKDNAGFAIVPNPIHRVYKVDTTGPVMIDGSKPPVADSRVPAPATTVGVSATKPLQIKCRLEDMPGGVKSDSITYKFTTTDAGGNVLTDTLTPLNVVNISPTVVEITYTIPNANLTAGAIPDVCTCEMEILTATDLTTALHPLQAKTTNKWSFFINNSNPIAINPYPAHNSVITSSSEEVGLTVFHAFGINTTSIEFYYNNVQALFPSSPGSYIFNYDDPTSKLSFKPLGTATSQWVEGTNTVELRHAKEKISGKDIANPVIWSFLCDTVPPLASMNYPNTQYVTTQSIDILINLSDATSGIDPATVTFEIKKQGETDFSAFYLTPGSALTYAGNVLKYSSGQPYQAGTHEIRLARAKDRAGHNYATAPYPPGGPLPLTFTFNVVKDGPVASIIQPLPNAVVDYNLVPGSDEIVIKIEPPAGSPGVDPTSIELELTEGTNPARLVKVIAGSGLTYNATTKLLSYRYTNVVPPLPIPEGKVKAKLNKALDYLGKPYASSPNPLTWTFIFDTVAPKLVESTINPIPNKYALTGTQEITMRLDDGPFGSGFDTASIQIEVKYYPATNPANQQVTVVNVGTFLKFENKPLAGVTGDYLLSFIPSPGYAEGTVDVKLISGKDLAGHQYVSDPSNSFPYSYRFTVDLNSPKLPDDLVQPGHIAVVRYTKNNMLPIIMRLEDGHGSQVDPSSIQLTVGPKTYKIGTDPNLTYVTDANSLTLTFNPATPYGEGTVDVSLDVCKDFAGRSALGFPSNAATPYRFAFVCDTVKPSPQNPVPMNNSFTSDNTSFISLQLKDFTSGVNQYTITVRDKNSNVLPLMPTATTYNPSTYVLRTRTQNPLPEGTVSVEVWCQDRATNEIESSEMPARYRWSFLVSIGGPTVDMTKPSPATNPKFPRVNDNLQKLEFVFNDNGVALEEASIALTIQYPDATILTFRLSQPNYLTYDALNKKVTFNPGSNNPAANPPIMYKEGTISVNIAANNLSGFPVAGNANWQFQVDSKGPYVIPGTPMPVPNSTTGNPQALLKLKIKDDLGVIDPAEILFRIDNTGLTGGFIDNITLSTLGPGGLTPLTFNPADGEIVFDPAKMNINFASEVTATLKRAKDDLGNGLSGGSFAWKFTINATSPWADNPTINKVIGGITGPSIPAGGAKINSTRFITSMEIYPQQASATINKNTIKIKVGGTEYSYLEPAMMFTPVAGQNYGILTFDTGKLAPAPSVPSNDSLEISLTAVQNSLGTNLAAPYKFTIIIDTAAPTIGIENPADKSIITNARSILSIELLDPPAHRIDTSSIEFTVNGILFNSTTGGLSYNPVTHKAELNPITVNVPANYSYKQGNNNVSLTNARDEAGNPIAGPKSWSFFVDDTGPVAFLSTATPAPNTVTGDPGALIGIKVTSAGTKINPATFLVNIVNHTTNLGDIAGTDEVRGISYNETSGFYTINPALHPLLHFNNGTISVTLKKVENLAGNQLQNPVNWQYYLDRIGPVALRNSKTIGLPDGLPASSMTSSRTQKAIFEIADDNNISLIDVASLKMQLVYGGSTIEVGAYSPGCEYSVSLGRFTYDPSKLQPPVQYPDGTVAVILSQAKDILGNNLRPHLLNSFFFIVNTRGPNASNPAPLPNEVVSSQYPKISFDLTAEPPASIVMTNERPIELRVNGVLYSSKSIPTPVVKAGNRVIFDPALIGLQFGSSQITFEIVSAFDSLGNSLRPSTDPRIGSSNSWIFKNDVTPPSISAPTPAHQSVVGNPAPVISATIKDNLSAVNKNTIKLKINGGAEIDSSKISFDSSSGRMSCDLSQAGIADRLAAGDNIIRITDVRDSLGNAIPVPYAWNVYLDSQPPEVTAGSERPVNGSKGNILRPVISFSVADNPKIAYGVAYYGDVNRNSIKVRITNGNTDRIVKYGDIGFYYAKPAVTIDTALLGFNLVDGLCEVSVLGEAGGATNAMADVFGNKMVSDYTFSFTVVSSGPYVYGVPTPAPSSSVTNNKPLIKINLRSDKSTIRPVTIKLMVDGVTYTTASPAMTYAGDEVRFNPADAGITLREGSIEVKLAEAEDELGNKLAADTSGINPWTFRVDTAGPTAKVGANLISDDLPTTMLITAQPSEALTGTPSLKATYGDGTVSYLNVTDTYGDQKYFSGALELASIPKSPVTFTFIGTDANGVYSETPITNFSLSKTSIMSPVTFKNQKYYLVGLPVAPDNTSISNVFTGLPSAGYTIWEGADSNRQIAYYMLPGKAYWLLNSSGGDFNVSANGYEMSVPMQKFDINLRAGWNLVSFPYNSRVKLNQCTIKSEQGEVSMFASDNVYTERAMWSYDYDTSGSPTFSLNHYDAHITPFTGYYIYAYAECSLRVPPVFVTNDEVNKYPLPPYGMTLTGSGLATERSLWCRLGVSCDGYRDEYNYFGLKDGAQDIIEKDCDLMEPPVNPVGQGAYLSAYLGEGTAVKYCSDFRNTLAARKKWNFAVKTNLSGKTAVMTWQTLRDRLPYNYDLILYDRLSGGTVNMRTASSYQFSAASTGERLFSIIFNPINASGEGGGTSDTTRPSIISRLPYENQQSVPVSNSVYLRFDEKLNPASVQNSITLSNLSSGGLVRGVTYYDESINEVTFKPENNLDSNTTYRVSVNNITDAAGNFMTKSEWMFSSAKVSATEQNVKITVKKGWNLISVPVYPKAKSIGEIFSGMSSKFVLYNRKGNQLSVYNGVEAFTPFVIGPGNGYWLYSHSDSDVALNIAGYAVPVDSSSDTHFEIPLTKGFNQIGVPFNIGDAETIAIAGFGFRLRSSASPVNVTAAIGNGYIRNTLYTFTKLGISGQINPLSFTDVSAKLRNAEGFFVYSNQDDVVLRIPRPGVTSPAPADRGASKKSAVKLNIDPLRSWKVKLGVTSPKIGYQDSANYFGVDYVAEDGLDACDVLKLISPDPCLALYFVKETPGGKYTLASDIRASSTPVSAAGGGHNALRWRFTVASRGLDYADGKIVWDRSALPSSGGLVLVDRLQNTETDMRSRDGYPVIIDGAAREFEIIYTPEMR</sequence>
<dbReference type="InterPro" id="IPR013517">
    <property type="entry name" value="FG-GAP"/>
</dbReference>
<protein>
    <recommendedName>
        <fullName evidence="5">SbsA Ig-like domain-containing protein</fullName>
    </recommendedName>
</protein>
<evidence type="ECO:0000313" key="6">
    <source>
        <dbReference type="EMBL" id="OGM03895.1"/>
    </source>
</evidence>
<keyword evidence="2" id="KW-0677">Repeat</keyword>
<dbReference type="Gene3D" id="2.130.10.130">
    <property type="entry name" value="Integrin alpha, N-terminal"/>
    <property type="match status" value="3"/>
</dbReference>
<accession>A0A1F7WPB5</accession>
<keyword evidence="4" id="KW-0325">Glycoprotein</keyword>
<dbReference type="InterPro" id="IPR032812">
    <property type="entry name" value="SbsA_Ig"/>
</dbReference>
<keyword evidence="1" id="KW-0732">Signal</keyword>
<dbReference type="EMBL" id="MGFH01000153">
    <property type="protein sequence ID" value="OGM03895.1"/>
    <property type="molecule type" value="Genomic_DNA"/>
</dbReference>
<dbReference type="Proteomes" id="UP000178735">
    <property type="component" value="Unassembled WGS sequence"/>
</dbReference>
<evidence type="ECO:0000256" key="3">
    <source>
        <dbReference type="ARBA" id="ARBA00022801"/>
    </source>
</evidence>
<gene>
    <name evidence="6" type="ORF">A2008_03240</name>
</gene>
<reference evidence="6 7" key="1">
    <citation type="journal article" date="2016" name="Nat. Commun.">
        <title>Thousands of microbial genomes shed light on interconnected biogeochemical processes in an aquifer system.</title>
        <authorList>
            <person name="Anantharaman K."/>
            <person name="Brown C.T."/>
            <person name="Hug L.A."/>
            <person name="Sharon I."/>
            <person name="Castelle C.J."/>
            <person name="Probst A.J."/>
            <person name="Thomas B.C."/>
            <person name="Singh A."/>
            <person name="Wilkins M.J."/>
            <person name="Karaoz U."/>
            <person name="Brodie E.L."/>
            <person name="Williams K.H."/>
            <person name="Hubbard S.S."/>
            <person name="Banfield J.F."/>
        </authorList>
    </citation>
    <scope>NUCLEOTIDE SEQUENCE [LARGE SCALE GENOMIC DNA]</scope>
</reference>
<dbReference type="InterPro" id="IPR028994">
    <property type="entry name" value="Integrin_alpha_N"/>
</dbReference>
<name>A0A1F7WPB5_9BACT</name>
<dbReference type="STRING" id="1817813.A2008_03240"/>
<organism evidence="6 7">
    <name type="scientific">Candidatus Wallbacteria bacterium GWC2_49_35</name>
    <dbReference type="NCBI Taxonomy" id="1817813"/>
    <lineage>
        <taxon>Bacteria</taxon>
        <taxon>Candidatus Walliibacteriota</taxon>
    </lineage>
</organism>
<evidence type="ECO:0000256" key="2">
    <source>
        <dbReference type="ARBA" id="ARBA00022737"/>
    </source>
</evidence>
<comment type="caution">
    <text evidence="6">The sequence shown here is derived from an EMBL/GenBank/DDBJ whole genome shotgun (WGS) entry which is preliminary data.</text>
</comment>
<dbReference type="PROSITE" id="PS51470">
    <property type="entry name" value="FG_GAP"/>
    <property type="match status" value="1"/>
</dbReference>
<feature type="domain" description="SbsA Ig-like" evidence="5">
    <location>
        <begin position="4242"/>
        <end position="4344"/>
    </location>
</feature>
<proteinExistence type="predicted"/>
<evidence type="ECO:0000256" key="1">
    <source>
        <dbReference type="ARBA" id="ARBA00022729"/>
    </source>
</evidence>
<dbReference type="InterPro" id="IPR013783">
    <property type="entry name" value="Ig-like_fold"/>
</dbReference>
<dbReference type="Gene3D" id="2.60.40.1220">
    <property type="match status" value="1"/>
</dbReference>
<evidence type="ECO:0000313" key="7">
    <source>
        <dbReference type="Proteomes" id="UP000178735"/>
    </source>
</evidence>
<keyword evidence="3" id="KW-0378">Hydrolase</keyword>
<evidence type="ECO:0000259" key="5">
    <source>
        <dbReference type="Pfam" id="PF13205"/>
    </source>
</evidence>
<dbReference type="Gene3D" id="2.60.40.10">
    <property type="entry name" value="Immunoglobulins"/>
    <property type="match status" value="1"/>
</dbReference>
<dbReference type="SMART" id="SM00191">
    <property type="entry name" value="Int_alpha"/>
    <property type="match status" value="5"/>
</dbReference>
<dbReference type="InterPro" id="IPR036116">
    <property type="entry name" value="FN3_sf"/>
</dbReference>
<dbReference type="Pfam" id="PF13205">
    <property type="entry name" value="Big_5"/>
    <property type="match status" value="1"/>
</dbReference>
<dbReference type="Pfam" id="PF01839">
    <property type="entry name" value="FG-GAP"/>
    <property type="match status" value="1"/>
</dbReference>
<dbReference type="GO" id="GO:0016787">
    <property type="term" value="F:hydrolase activity"/>
    <property type="evidence" value="ECO:0007669"/>
    <property type="project" value="UniProtKB-KW"/>
</dbReference>
<dbReference type="InterPro" id="IPR014755">
    <property type="entry name" value="Cu-Rt/internalin_Ig-like"/>
</dbReference>
<dbReference type="PANTHER" id="PTHR23221">
    <property type="entry name" value="GLYCOSYLPHOSPHATIDYLINOSITOL PHOSPHOLIPASE D"/>
    <property type="match status" value="1"/>
</dbReference>
<evidence type="ECO:0000256" key="4">
    <source>
        <dbReference type="ARBA" id="ARBA00023180"/>
    </source>
</evidence>
<dbReference type="SUPFAM" id="SSF69318">
    <property type="entry name" value="Integrin alpha N-terminal domain"/>
    <property type="match status" value="1"/>
</dbReference>
<dbReference type="SUPFAM" id="SSF49265">
    <property type="entry name" value="Fibronectin type III"/>
    <property type="match status" value="1"/>
</dbReference>